<dbReference type="Gene3D" id="3.90.226.10">
    <property type="entry name" value="2-enoyl-CoA Hydratase, Chain A, domain 1"/>
    <property type="match status" value="1"/>
</dbReference>
<organism evidence="2 3">
    <name type="scientific">Diplodia seriata</name>
    <dbReference type="NCBI Taxonomy" id="420778"/>
    <lineage>
        <taxon>Eukaryota</taxon>
        <taxon>Fungi</taxon>
        <taxon>Dikarya</taxon>
        <taxon>Ascomycota</taxon>
        <taxon>Pezizomycotina</taxon>
        <taxon>Dothideomycetes</taxon>
        <taxon>Dothideomycetes incertae sedis</taxon>
        <taxon>Botryosphaeriales</taxon>
        <taxon>Botryosphaeriaceae</taxon>
        <taxon>Diplodia</taxon>
    </lineage>
</organism>
<dbReference type="PANTHER" id="PTHR11941">
    <property type="entry name" value="ENOYL-COA HYDRATASE-RELATED"/>
    <property type="match status" value="1"/>
</dbReference>
<reference evidence="2 3" key="1">
    <citation type="submission" date="2015-03" db="EMBL/GenBank/DDBJ databases">
        <authorList>
            <person name="Morales-Cruz A."/>
            <person name="Amrine K.C."/>
            <person name="Cantu D."/>
        </authorList>
    </citation>
    <scope>NUCLEOTIDE SEQUENCE [LARGE SCALE GENOMIC DNA]</scope>
    <source>
        <strain evidence="2">DS831</strain>
    </source>
</reference>
<dbReference type="FunFam" id="3.90.226.10:FF:000113">
    <property type="entry name" value="Enoyl-CoA hydratase/isomerase family protein (AFU_orthologue AFUA_2G14850)"/>
    <property type="match status" value="1"/>
</dbReference>
<dbReference type="InterPro" id="IPR029045">
    <property type="entry name" value="ClpP/crotonase-like_dom_sf"/>
</dbReference>
<dbReference type="EMBL" id="LAQI01000175">
    <property type="protein sequence ID" value="KKY16086.1"/>
    <property type="molecule type" value="Genomic_DNA"/>
</dbReference>
<dbReference type="Proteomes" id="UP000034182">
    <property type="component" value="Unassembled WGS sequence"/>
</dbReference>
<evidence type="ECO:0000313" key="2">
    <source>
        <dbReference type="EMBL" id="KKY16086.1"/>
    </source>
</evidence>
<gene>
    <name evidence="2" type="ORF">UCDDS831_g07317</name>
</gene>
<dbReference type="InterPro" id="IPR001753">
    <property type="entry name" value="Enoyl-CoA_hydra/iso"/>
</dbReference>
<sequence length="280" mass="30884">MSTRFYGLSDEPTANRFHINAERAIVMSDLGNYRDLIITSHPGPSNVFILTLSRPPENRLNASFAQEIIRALRAIESAIPPDASGAIITRGADAKFWSTGLDLEEVKRNPTANNDGFYPLLATLLDLRVPTIALLTGHTFGGACPLALAHDYRIMNADRGFWCMPPVDLGLHFDGIGALLKAKLMPRTARAMLLEGHKWTGKEACEEGIVDAVAAQDRMLEEAVMRAERVAPKAKRNVYALLRAELCGDAAEAFRRISWVHGRETRGYSPSAGREWKAKM</sequence>
<dbReference type="PANTHER" id="PTHR11941:SF75">
    <property type="entry name" value="ENOYL-COA HYDRATASE_ISOMERASE FAMILY PROTEIN"/>
    <property type="match status" value="1"/>
</dbReference>
<dbReference type="AlphaFoldDB" id="A0A0G2E134"/>
<dbReference type="GO" id="GO:0005777">
    <property type="term" value="C:peroxisome"/>
    <property type="evidence" value="ECO:0007669"/>
    <property type="project" value="TreeGrafter"/>
</dbReference>
<evidence type="ECO:0000313" key="3">
    <source>
        <dbReference type="Proteomes" id="UP000034182"/>
    </source>
</evidence>
<protein>
    <submittedName>
        <fullName evidence="2">Putative steadiness box</fullName>
    </submittedName>
</protein>
<accession>A0A0G2E134</accession>
<dbReference type="GO" id="GO:0006635">
    <property type="term" value="P:fatty acid beta-oxidation"/>
    <property type="evidence" value="ECO:0007669"/>
    <property type="project" value="TreeGrafter"/>
</dbReference>
<dbReference type="SUPFAM" id="SSF52096">
    <property type="entry name" value="ClpP/crotonase"/>
    <property type="match status" value="1"/>
</dbReference>
<name>A0A0G2E134_9PEZI</name>
<comment type="caution">
    <text evidence="2">The sequence shown here is derived from an EMBL/GenBank/DDBJ whole genome shotgun (WGS) entry which is preliminary data.</text>
</comment>
<proteinExistence type="predicted"/>
<dbReference type="Pfam" id="PF00378">
    <property type="entry name" value="ECH_1"/>
    <property type="match status" value="1"/>
</dbReference>
<reference evidence="2 3" key="2">
    <citation type="submission" date="2015-05" db="EMBL/GenBank/DDBJ databases">
        <title>Distinctive expansion of gene families associated with plant cell wall degradation and secondary metabolism in the genomes of grapevine trunk pathogens.</title>
        <authorList>
            <person name="Lawrence D.P."/>
            <person name="Travadon R."/>
            <person name="Rolshausen P.E."/>
            <person name="Baumgartner K."/>
        </authorList>
    </citation>
    <scope>NUCLEOTIDE SEQUENCE [LARGE SCALE GENOMIC DNA]</scope>
    <source>
        <strain evidence="2">DS831</strain>
    </source>
</reference>
<dbReference type="GO" id="GO:0004165">
    <property type="term" value="F:delta(3)-delta(2)-enoyl-CoA isomerase activity"/>
    <property type="evidence" value="ECO:0007669"/>
    <property type="project" value="TreeGrafter"/>
</dbReference>
<keyword evidence="1" id="KW-0843">Virulence</keyword>
<evidence type="ECO:0000256" key="1">
    <source>
        <dbReference type="ARBA" id="ARBA00023026"/>
    </source>
</evidence>
<dbReference type="CDD" id="cd06558">
    <property type="entry name" value="crotonase-like"/>
    <property type="match status" value="1"/>
</dbReference>